<sequence>MAATENTSRNMWGINGIVGMLIATALLLSILAFLVTKAIEVERAQSTHYYDPTPLWNSLDNVKMISKDNAKFSFVDAKPAQKGEKK</sequence>
<dbReference type="EMBL" id="CP002452">
    <property type="protein sequence ID" value="ADV47178.1"/>
    <property type="molecule type" value="Genomic_DNA"/>
</dbReference>
<dbReference type="KEGG" id="nsa:Nitsa_1935"/>
<gene>
    <name evidence="2" type="ordered locus">Nitsa_1935</name>
</gene>
<dbReference type="HOGENOM" id="CLU_191469_0_0_7"/>
<keyword evidence="3" id="KW-1185">Reference proteome</keyword>
<dbReference type="Proteomes" id="UP000008633">
    <property type="component" value="Chromosome"/>
</dbReference>
<dbReference type="STRING" id="749222.Nitsa_1935"/>
<dbReference type="InterPro" id="IPR025065">
    <property type="entry name" value="DUF4006"/>
</dbReference>
<keyword evidence="1" id="KW-0472">Membrane</keyword>
<keyword evidence="1" id="KW-1133">Transmembrane helix</keyword>
<organism evidence="2 3">
    <name type="scientific">Nitratifractor salsuginis (strain DSM 16511 / JCM 12458 / E9I37-1)</name>
    <dbReference type="NCBI Taxonomy" id="749222"/>
    <lineage>
        <taxon>Bacteria</taxon>
        <taxon>Pseudomonadati</taxon>
        <taxon>Campylobacterota</taxon>
        <taxon>Epsilonproteobacteria</taxon>
        <taxon>Campylobacterales</taxon>
        <taxon>Sulfurovaceae</taxon>
        <taxon>Nitratifractor</taxon>
    </lineage>
</organism>
<reference evidence="2 3" key="1">
    <citation type="journal article" date="2011" name="Stand. Genomic Sci.">
        <title>Complete genome sequence of Nitratifractor salsuginis type strain (E9I37-1).</title>
        <authorList>
            <person name="Anderson I."/>
            <person name="Sikorski J."/>
            <person name="Zeytun A."/>
            <person name="Nolan M."/>
            <person name="Lapidus A."/>
            <person name="Lucas S."/>
            <person name="Hammon N."/>
            <person name="Deshpande S."/>
            <person name="Cheng J.F."/>
            <person name="Tapia R."/>
            <person name="Han C."/>
            <person name="Goodwin L."/>
            <person name="Pitluck S."/>
            <person name="Liolios K."/>
            <person name="Pagani I."/>
            <person name="Ivanova N."/>
            <person name="Huntemann M."/>
            <person name="Mavromatis K."/>
            <person name="Ovchinikova G."/>
            <person name="Pati A."/>
            <person name="Chen A."/>
            <person name="Palaniappan K."/>
            <person name="Land M."/>
            <person name="Hauser L."/>
            <person name="Brambilla E.M."/>
            <person name="Ngatchou-Djao O.D."/>
            <person name="Rohde M."/>
            <person name="Tindall B.J."/>
            <person name="Goker M."/>
            <person name="Detter J.C."/>
            <person name="Woyke T."/>
            <person name="Bristow J."/>
            <person name="Eisen J.A."/>
            <person name="Markowitz V."/>
            <person name="Hugenholtz P."/>
            <person name="Klenk H.P."/>
            <person name="Kyrpides N.C."/>
        </authorList>
    </citation>
    <scope>NUCLEOTIDE SEQUENCE [LARGE SCALE GENOMIC DNA]</scope>
    <source>
        <strain evidence="3">DSM 16511 / JCM 12458 / E9I37-1</strain>
    </source>
</reference>
<dbReference type="AlphaFoldDB" id="E6X2H3"/>
<dbReference type="RefSeq" id="WP_013554863.1">
    <property type="nucleotide sequence ID" value="NC_014935.1"/>
</dbReference>
<accession>E6X2H3</accession>
<name>E6X2H3_NITSE</name>
<proteinExistence type="predicted"/>
<feature type="transmembrane region" description="Helical" evidence="1">
    <location>
        <begin position="12"/>
        <end position="35"/>
    </location>
</feature>
<evidence type="ECO:0000313" key="3">
    <source>
        <dbReference type="Proteomes" id="UP000008633"/>
    </source>
</evidence>
<reference evidence="3" key="2">
    <citation type="submission" date="2011-01" db="EMBL/GenBank/DDBJ databases">
        <title>The complete genome of Nitratifractor salsuginis DSM 16511.</title>
        <authorList>
            <consortium name="US DOE Joint Genome Institute (JGI-PGF)"/>
            <person name="Lucas S."/>
            <person name="Copeland A."/>
            <person name="Lapidus A."/>
            <person name="Bruce D."/>
            <person name="Goodwin L."/>
            <person name="Pitluck S."/>
            <person name="Kyrpides N."/>
            <person name="Mavromatis K."/>
            <person name="Ivanova N."/>
            <person name="Mikhailova N."/>
            <person name="Zeytun A."/>
            <person name="Detter J.C."/>
            <person name="Tapia R."/>
            <person name="Han C."/>
            <person name="Land M."/>
            <person name="Hauser L."/>
            <person name="Markowitz V."/>
            <person name="Cheng J.-F."/>
            <person name="Hugenholtz P."/>
            <person name="Woyke T."/>
            <person name="Wu D."/>
            <person name="Tindall B."/>
            <person name="Schuetze A."/>
            <person name="Brambilla E."/>
            <person name="Klenk H.-P."/>
            <person name="Eisen J.A."/>
        </authorList>
    </citation>
    <scope>NUCLEOTIDE SEQUENCE [LARGE SCALE GENOMIC DNA]</scope>
    <source>
        <strain evidence="3">DSM 16511 / JCM 12458 / E9I37-1</strain>
    </source>
</reference>
<evidence type="ECO:0000256" key="1">
    <source>
        <dbReference type="SAM" id="Phobius"/>
    </source>
</evidence>
<dbReference type="Pfam" id="PF13179">
    <property type="entry name" value="DUF4006"/>
    <property type="match status" value="1"/>
</dbReference>
<evidence type="ECO:0008006" key="4">
    <source>
        <dbReference type="Google" id="ProtNLM"/>
    </source>
</evidence>
<dbReference type="OrthoDB" id="5373107at2"/>
<keyword evidence="1" id="KW-0812">Transmembrane</keyword>
<protein>
    <recommendedName>
        <fullName evidence="4">Periplasmic protein</fullName>
    </recommendedName>
</protein>
<evidence type="ECO:0000313" key="2">
    <source>
        <dbReference type="EMBL" id="ADV47178.1"/>
    </source>
</evidence>